<evidence type="ECO:0000313" key="2">
    <source>
        <dbReference type="EMBL" id="CCM65057.1"/>
    </source>
</evidence>
<dbReference type="AlphaFoldDB" id="R4Z733"/>
<evidence type="ECO:0000256" key="1">
    <source>
        <dbReference type="SAM" id="Phobius"/>
    </source>
</evidence>
<evidence type="ECO:0000313" key="3">
    <source>
        <dbReference type="Proteomes" id="UP000018291"/>
    </source>
</evidence>
<comment type="caution">
    <text evidence="2">The sequence shown here is derived from an EMBL/GenBank/DDBJ whole genome shotgun (WGS) entry which is preliminary data.</text>
</comment>
<keyword evidence="1" id="KW-0472">Membrane</keyword>
<proteinExistence type="predicted"/>
<name>R4Z733_9ACTN</name>
<organism evidence="2 3">
    <name type="scientific">Candidatus Neomicrothrix parvicella RN1</name>
    <dbReference type="NCBI Taxonomy" id="1229780"/>
    <lineage>
        <taxon>Bacteria</taxon>
        <taxon>Bacillati</taxon>
        <taxon>Actinomycetota</taxon>
        <taxon>Acidimicrobiia</taxon>
        <taxon>Acidimicrobiales</taxon>
        <taxon>Microthrixaceae</taxon>
        <taxon>Candidatus Neomicrothrix</taxon>
    </lineage>
</organism>
<reference evidence="2 3" key="1">
    <citation type="journal article" date="2013" name="ISME J.">
        <title>Metabolic model for the filamentous 'Candidatus Microthrix parvicella' based on genomic and metagenomic analyses.</title>
        <authorList>
            <person name="Jon McIlroy S."/>
            <person name="Kristiansen R."/>
            <person name="Albertsen M."/>
            <person name="Michael Karst S."/>
            <person name="Rossetti S."/>
            <person name="Lund Nielsen J."/>
            <person name="Tandoi V."/>
            <person name="James Seviour R."/>
            <person name="Nielsen P.H."/>
        </authorList>
    </citation>
    <scope>NUCLEOTIDE SEQUENCE [LARGE SCALE GENOMIC DNA]</scope>
    <source>
        <strain evidence="2 3">RN1</strain>
    </source>
</reference>
<keyword evidence="1" id="KW-1133">Transmembrane helix</keyword>
<dbReference type="Proteomes" id="UP000018291">
    <property type="component" value="Unassembled WGS sequence"/>
</dbReference>
<feature type="transmembrane region" description="Helical" evidence="1">
    <location>
        <begin position="43"/>
        <end position="62"/>
    </location>
</feature>
<gene>
    <name evidence="2" type="ORF">BN381_500015</name>
</gene>
<dbReference type="STRING" id="1229780.BN381_500015"/>
<sequence>MTDRSSPASLAGLLAVGLGVCCGIPVLASLGVLGAIAGSSTRSWFLVAIGVTAVAIESWRWWHRRAPRRQSNDTPSSNTPDHLTHLTHLTLAGIGVHPGRAGRRSDE</sequence>
<dbReference type="HOGENOM" id="CLU_2205243_0_0_11"/>
<keyword evidence="1" id="KW-0812">Transmembrane</keyword>
<feature type="transmembrane region" description="Helical" evidence="1">
    <location>
        <begin position="12"/>
        <end position="37"/>
    </location>
</feature>
<dbReference type="RefSeq" id="WP_012229462.1">
    <property type="nucleotide sequence ID" value="NZ_HG422565.1"/>
</dbReference>
<protein>
    <submittedName>
        <fullName evidence="2">Uncharacterized protein</fullName>
    </submittedName>
</protein>
<accession>R4Z733</accession>
<dbReference type="EMBL" id="CANL01000046">
    <property type="protein sequence ID" value="CCM65057.1"/>
    <property type="molecule type" value="Genomic_DNA"/>
</dbReference>
<keyword evidence="3" id="KW-1185">Reference proteome</keyword>